<feature type="region of interest" description="Disordered" evidence="1">
    <location>
        <begin position="264"/>
        <end position="289"/>
    </location>
</feature>
<dbReference type="VEuPathDB" id="FungiDB:AN0334"/>
<protein>
    <submittedName>
        <fullName evidence="2">Uncharacterized protein</fullName>
    </submittedName>
</protein>
<evidence type="ECO:0000313" key="3">
    <source>
        <dbReference type="Proteomes" id="UP000000560"/>
    </source>
</evidence>
<keyword evidence="3" id="KW-1185">Reference proteome</keyword>
<dbReference type="EMBL" id="BN001308">
    <property type="protein sequence ID" value="CBF89702.1"/>
    <property type="molecule type" value="Genomic_DNA"/>
</dbReference>
<organism evidence="2 3">
    <name type="scientific">Emericella nidulans (strain FGSC A4 / ATCC 38163 / CBS 112.46 / NRRL 194 / M139)</name>
    <name type="common">Aspergillus nidulans</name>
    <dbReference type="NCBI Taxonomy" id="227321"/>
    <lineage>
        <taxon>Eukaryota</taxon>
        <taxon>Fungi</taxon>
        <taxon>Dikarya</taxon>
        <taxon>Ascomycota</taxon>
        <taxon>Pezizomycotina</taxon>
        <taxon>Eurotiomycetes</taxon>
        <taxon>Eurotiomycetidae</taxon>
        <taxon>Eurotiales</taxon>
        <taxon>Aspergillaceae</taxon>
        <taxon>Aspergillus</taxon>
        <taxon>Aspergillus subgen. Nidulantes</taxon>
    </lineage>
</organism>
<evidence type="ECO:0000256" key="1">
    <source>
        <dbReference type="SAM" id="MobiDB-lite"/>
    </source>
</evidence>
<reference evidence="3" key="1">
    <citation type="journal article" date="2005" name="Nature">
        <title>Sequencing of Aspergillus nidulans and comparative analysis with A. fumigatus and A. oryzae.</title>
        <authorList>
            <person name="Galagan J.E."/>
            <person name="Calvo S.E."/>
            <person name="Cuomo C."/>
            <person name="Ma L.J."/>
            <person name="Wortman J.R."/>
            <person name="Batzoglou S."/>
            <person name="Lee S.I."/>
            <person name="Basturkmen M."/>
            <person name="Spevak C.C."/>
            <person name="Clutterbuck J."/>
            <person name="Kapitonov V."/>
            <person name="Jurka J."/>
            <person name="Scazzocchio C."/>
            <person name="Farman M."/>
            <person name="Butler J."/>
            <person name="Purcell S."/>
            <person name="Harris S."/>
            <person name="Braus G.H."/>
            <person name="Draht O."/>
            <person name="Busch S."/>
            <person name="D'Enfert C."/>
            <person name="Bouchier C."/>
            <person name="Goldman G.H."/>
            <person name="Bell-Pedersen D."/>
            <person name="Griffiths-Jones S."/>
            <person name="Doonan J.H."/>
            <person name="Yu J."/>
            <person name="Vienken K."/>
            <person name="Pain A."/>
            <person name="Freitag M."/>
            <person name="Selker E.U."/>
            <person name="Archer D.B."/>
            <person name="Penalva M.A."/>
            <person name="Oakley B.R."/>
            <person name="Momany M."/>
            <person name="Tanaka T."/>
            <person name="Kumagai T."/>
            <person name="Asai K."/>
            <person name="Machida M."/>
            <person name="Nierman W.C."/>
            <person name="Denning D.W."/>
            <person name="Caddick M."/>
            <person name="Hynes M."/>
            <person name="Paoletti M."/>
            <person name="Fischer R."/>
            <person name="Miller B."/>
            <person name="Dyer P."/>
            <person name="Sachs M.S."/>
            <person name="Osmani S.A."/>
            <person name="Birren B.W."/>
        </authorList>
    </citation>
    <scope>NUCLEOTIDE SEQUENCE [LARGE SCALE GENOMIC DNA]</scope>
    <source>
        <strain evidence="3">FGSC A4 / ATCC 38163 / CBS 112.46 / NRRL 194 / M139</strain>
    </source>
</reference>
<feature type="compositionally biased region" description="Basic and acidic residues" evidence="1">
    <location>
        <begin position="1"/>
        <end position="13"/>
    </location>
</feature>
<dbReference type="OrthoDB" id="4414363at2759"/>
<accession>C8VU06</accession>
<gene>
    <name evidence="2" type="ORF">ANIA_00334</name>
</gene>
<accession>Q5BGJ6</accession>
<evidence type="ECO:0000313" key="2">
    <source>
        <dbReference type="EMBL" id="CBF89702.1"/>
    </source>
</evidence>
<feature type="region of interest" description="Disordered" evidence="1">
    <location>
        <begin position="1"/>
        <end position="23"/>
    </location>
</feature>
<feature type="compositionally biased region" description="Polar residues" evidence="1">
    <location>
        <begin position="201"/>
        <end position="211"/>
    </location>
</feature>
<dbReference type="KEGG" id="ani:ANIA_00334"/>
<feature type="region of interest" description="Disordered" evidence="1">
    <location>
        <begin position="189"/>
        <end position="214"/>
    </location>
</feature>
<name>Q5BGJ6_EMENI</name>
<dbReference type="InParanoid" id="Q5BGJ6"/>
<dbReference type="AlphaFoldDB" id="Q5BGJ6"/>
<reference evidence="3" key="2">
    <citation type="journal article" date="2009" name="Fungal Genet. Biol.">
        <title>The 2008 update of the Aspergillus nidulans genome annotation: a community effort.</title>
        <authorList>
            <person name="Wortman J.R."/>
            <person name="Gilsenan J.M."/>
            <person name="Joardar V."/>
            <person name="Deegan J."/>
            <person name="Clutterbuck J."/>
            <person name="Andersen M.R."/>
            <person name="Archer D."/>
            <person name="Bencina M."/>
            <person name="Braus G."/>
            <person name="Coutinho P."/>
            <person name="von Dohren H."/>
            <person name="Doonan J."/>
            <person name="Driessen A.J."/>
            <person name="Durek P."/>
            <person name="Espeso E."/>
            <person name="Fekete E."/>
            <person name="Flipphi M."/>
            <person name="Estrada C.G."/>
            <person name="Geysens S."/>
            <person name="Goldman G."/>
            <person name="de Groot P.W."/>
            <person name="Hansen K."/>
            <person name="Harris S.D."/>
            <person name="Heinekamp T."/>
            <person name="Helmstaedt K."/>
            <person name="Henrissat B."/>
            <person name="Hofmann G."/>
            <person name="Homan T."/>
            <person name="Horio T."/>
            <person name="Horiuchi H."/>
            <person name="James S."/>
            <person name="Jones M."/>
            <person name="Karaffa L."/>
            <person name="Karanyi Z."/>
            <person name="Kato M."/>
            <person name="Keller N."/>
            <person name="Kelly D.E."/>
            <person name="Kiel J.A."/>
            <person name="Kim J.M."/>
            <person name="van der Klei I.J."/>
            <person name="Klis F.M."/>
            <person name="Kovalchuk A."/>
            <person name="Krasevec N."/>
            <person name="Kubicek C.P."/>
            <person name="Liu B."/>
            <person name="Maccabe A."/>
            <person name="Meyer V."/>
            <person name="Mirabito P."/>
            <person name="Miskei M."/>
            <person name="Mos M."/>
            <person name="Mullins J."/>
            <person name="Nelson D.R."/>
            <person name="Nielsen J."/>
            <person name="Oakley B.R."/>
            <person name="Osmani S.A."/>
            <person name="Pakula T."/>
            <person name="Paszewski A."/>
            <person name="Paulsen I."/>
            <person name="Pilsyk S."/>
            <person name="Pocsi I."/>
            <person name="Punt P.J."/>
            <person name="Ram A.F."/>
            <person name="Ren Q."/>
            <person name="Robellet X."/>
            <person name="Robson G."/>
            <person name="Seiboth B."/>
            <person name="van Solingen P."/>
            <person name="Specht T."/>
            <person name="Sun J."/>
            <person name="Taheri-Talesh N."/>
            <person name="Takeshita N."/>
            <person name="Ussery D."/>
            <person name="vanKuyk P.A."/>
            <person name="Visser H."/>
            <person name="van de Vondervoort P.J."/>
            <person name="de Vries R.P."/>
            <person name="Walton J."/>
            <person name="Xiang X."/>
            <person name="Xiong Y."/>
            <person name="Zeng A.P."/>
            <person name="Brandt B.W."/>
            <person name="Cornell M.J."/>
            <person name="van den Hondel C.A."/>
            <person name="Visser J."/>
            <person name="Oliver S.G."/>
            <person name="Turner G."/>
        </authorList>
    </citation>
    <scope>GENOME REANNOTATION</scope>
    <source>
        <strain evidence="3">FGSC A4 / ATCC 38163 / CBS 112.46 / NRRL 194 / M139</strain>
    </source>
</reference>
<dbReference type="GeneID" id="2876110"/>
<dbReference type="Proteomes" id="UP000000560">
    <property type="component" value="Chromosome VIII"/>
</dbReference>
<feature type="compositionally biased region" description="Basic and acidic residues" evidence="1">
    <location>
        <begin position="277"/>
        <end position="289"/>
    </location>
</feature>
<dbReference type="OMA" id="FWIRISA"/>
<proteinExistence type="predicted"/>
<dbReference type="HOGENOM" id="CLU_056022_0_0_1"/>
<dbReference type="RefSeq" id="XP_657938.1">
    <property type="nucleotide sequence ID" value="XM_652846.2"/>
</dbReference>
<sequence>MNKDSHRWADEHIRRRPRRTGTSMDQGITVFRKNESDLQRQTEAAVNKKPKRGPLNTIEQAALIKVCEKRARYDEVCNITSSQFWFGIEMALEREIGRRYSHYSCRKRINDYITNRAIYQNDIKNGIKPDPVLLPDPEIRKLLDRWEEMDKYKEQLEREKALGQLVGREPEVPTKNKLQRVADWVRSLPDPEPQARPLVTPPSTNSSQSPVKQDESTVLWARYRKIEDYRAIARSNQLRALNNDLTSSRQLLSNIKEQLHSTLYDPPANQTTTGLKRTREDEVSPDRAAPRPRIELAELEAMVKPPLKQSPGNSNVLTQSEIAPAQMPIETVFSKFWESMLPYFKERALKDGISLIKSESIMHDLFKEVGAAMTKAFMKLEQQTSRSPSAYKPPI</sequence>